<dbReference type="OrthoDB" id="424969at2759"/>
<dbReference type="InterPro" id="IPR019560">
    <property type="entry name" value="Mitochondrial_18_kDa_protein"/>
</dbReference>
<proteinExistence type="inferred from homology"/>
<dbReference type="Pfam" id="PF10558">
    <property type="entry name" value="MTP18"/>
    <property type="match status" value="1"/>
</dbReference>
<evidence type="ECO:0000256" key="3">
    <source>
        <dbReference type="ARBA" id="ARBA00029631"/>
    </source>
</evidence>
<gene>
    <name evidence="4" type="ORF">Plil01_000719500</name>
</gene>
<dbReference type="PANTHER" id="PTHR11001">
    <property type="entry name" value="MITOCHONDRIAL FISSION PROCESS PROTEIN 1"/>
    <property type="match status" value="1"/>
</dbReference>
<protein>
    <recommendedName>
        <fullName evidence="2">Mitochondrial fission process protein 1</fullName>
    </recommendedName>
    <alternativeName>
        <fullName evidence="3">Mitochondrial 18 kDa protein</fullName>
    </alternativeName>
</protein>
<comment type="similarity">
    <text evidence="1">Belongs to the MTFP1 family.</text>
</comment>
<comment type="caution">
    <text evidence="4">The sequence shown here is derived from an EMBL/GenBank/DDBJ whole genome shotgun (WGS) entry which is preliminary data.</text>
</comment>
<dbReference type="GO" id="GO:0005739">
    <property type="term" value="C:mitochondrion"/>
    <property type="evidence" value="ECO:0007669"/>
    <property type="project" value="TreeGrafter"/>
</dbReference>
<dbReference type="Proteomes" id="UP001165083">
    <property type="component" value="Unassembled WGS sequence"/>
</dbReference>
<accession>A0A9W6TR60</accession>
<dbReference type="EMBL" id="BSXW01000332">
    <property type="protein sequence ID" value="GMF18993.1"/>
    <property type="molecule type" value="Genomic_DNA"/>
</dbReference>
<evidence type="ECO:0000313" key="5">
    <source>
        <dbReference type="Proteomes" id="UP001165083"/>
    </source>
</evidence>
<keyword evidence="5" id="KW-1185">Reference proteome</keyword>
<organism evidence="4 5">
    <name type="scientific">Phytophthora lilii</name>
    <dbReference type="NCBI Taxonomy" id="2077276"/>
    <lineage>
        <taxon>Eukaryota</taxon>
        <taxon>Sar</taxon>
        <taxon>Stramenopiles</taxon>
        <taxon>Oomycota</taxon>
        <taxon>Peronosporomycetes</taxon>
        <taxon>Peronosporales</taxon>
        <taxon>Peronosporaceae</taxon>
        <taxon>Phytophthora</taxon>
    </lineage>
</organism>
<evidence type="ECO:0000313" key="4">
    <source>
        <dbReference type="EMBL" id="GMF18993.1"/>
    </source>
</evidence>
<evidence type="ECO:0000256" key="2">
    <source>
        <dbReference type="ARBA" id="ARBA00017835"/>
    </source>
</evidence>
<dbReference type="AlphaFoldDB" id="A0A9W6TR60"/>
<sequence>MSKTDEVPDIWRDSLVRYLGYANELGESFRPIAPRLVVPSYVVAFGYVLGDTFDKAGKAHSKAVAEGVSTRKRNAVVADAAIDTLAWQTMASVVIPGFTINRVVGCKAERGKSNGD</sequence>
<reference evidence="4" key="1">
    <citation type="submission" date="2023-04" db="EMBL/GenBank/DDBJ databases">
        <title>Phytophthora lilii NBRC 32176.</title>
        <authorList>
            <person name="Ichikawa N."/>
            <person name="Sato H."/>
            <person name="Tonouchi N."/>
        </authorList>
    </citation>
    <scope>NUCLEOTIDE SEQUENCE</scope>
    <source>
        <strain evidence="4">NBRC 32176</strain>
    </source>
</reference>
<name>A0A9W6TR60_9STRA</name>
<dbReference type="GO" id="GO:0000266">
    <property type="term" value="P:mitochondrial fission"/>
    <property type="evidence" value="ECO:0007669"/>
    <property type="project" value="TreeGrafter"/>
</dbReference>
<dbReference type="PANTHER" id="PTHR11001:SF2">
    <property type="entry name" value="MITOCHONDRIAL FISSION PROCESS PROTEIN 1"/>
    <property type="match status" value="1"/>
</dbReference>
<evidence type="ECO:0000256" key="1">
    <source>
        <dbReference type="ARBA" id="ARBA00009224"/>
    </source>
</evidence>